<comment type="caution">
    <text evidence="2">The sequence shown here is derived from an EMBL/GenBank/DDBJ whole genome shotgun (WGS) entry which is preliminary data.</text>
</comment>
<dbReference type="Proteomes" id="UP000240357">
    <property type="component" value="Unassembled WGS sequence"/>
</dbReference>
<dbReference type="PANTHER" id="PTHR38463">
    <property type="entry name" value="STRESS RESPONSE PROTEIN YSNF"/>
    <property type="match status" value="1"/>
</dbReference>
<dbReference type="RefSeq" id="WP_106927788.1">
    <property type="nucleotide sequence ID" value="NZ_PYFT01000001.1"/>
</dbReference>
<dbReference type="PANTHER" id="PTHR38463:SF1">
    <property type="entry name" value="STRESS RESPONSE PROTEIN YSNF"/>
    <property type="match status" value="1"/>
</dbReference>
<name>A0A2T2YCQ0_9BACT</name>
<evidence type="ECO:0000259" key="1">
    <source>
        <dbReference type="Pfam" id="PF09557"/>
    </source>
</evidence>
<gene>
    <name evidence="2" type="ORF">AHMF7605_07030</name>
</gene>
<organism evidence="2 3">
    <name type="scientific">Adhaeribacter arboris</name>
    <dbReference type="NCBI Taxonomy" id="2072846"/>
    <lineage>
        <taxon>Bacteria</taxon>
        <taxon>Pseudomonadati</taxon>
        <taxon>Bacteroidota</taxon>
        <taxon>Cytophagia</taxon>
        <taxon>Cytophagales</taxon>
        <taxon>Hymenobacteraceae</taxon>
        <taxon>Adhaeribacter</taxon>
    </lineage>
</organism>
<dbReference type="EMBL" id="PYFT01000001">
    <property type="protein sequence ID" value="PSR53300.1"/>
    <property type="molecule type" value="Genomic_DNA"/>
</dbReference>
<evidence type="ECO:0000313" key="3">
    <source>
        <dbReference type="Proteomes" id="UP000240357"/>
    </source>
</evidence>
<reference evidence="2 3" key="1">
    <citation type="submission" date="2018-03" db="EMBL/GenBank/DDBJ databases">
        <title>Adhaeribacter sp. HMF7605 Genome sequencing and assembly.</title>
        <authorList>
            <person name="Kang H."/>
            <person name="Kang J."/>
            <person name="Cha I."/>
            <person name="Kim H."/>
            <person name="Joh K."/>
        </authorList>
    </citation>
    <scope>NUCLEOTIDE SEQUENCE [LARGE SCALE GENOMIC DNA]</scope>
    <source>
        <strain evidence="2 3">HMF7605</strain>
    </source>
</reference>
<dbReference type="InterPro" id="IPR052967">
    <property type="entry name" value="Stress_Response_Assoc"/>
</dbReference>
<evidence type="ECO:0000313" key="2">
    <source>
        <dbReference type="EMBL" id="PSR53300.1"/>
    </source>
</evidence>
<accession>A0A2T2YCQ0</accession>
<dbReference type="OrthoDB" id="5569583at2"/>
<dbReference type="NCBIfam" id="TIGR02271">
    <property type="entry name" value="YsnF/AvaK domain"/>
    <property type="match status" value="1"/>
</dbReference>
<dbReference type="InterPro" id="IPR019060">
    <property type="entry name" value="DUF2382"/>
</dbReference>
<dbReference type="Pfam" id="PF09557">
    <property type="entry name" value="DUF2382"/>
    <property type="match status" value="1"/>
</dbReference>
<sequence length="143" mass="16657">MEENLNENWHNESEKATHVIPVIEEHVQVGKKIVETGRVRIIKTVHAEEAHVEAPLLQEEVQIERVPVNQYIETAPSVRYEGEVMIIPVIQEVVVIEKRLMLVEEIRVHKQQVHTNVSETITLRKEEVKIERIDTNNLTNETF</sequence>
<feature type="domain" description="DUF2382" evidence="1">
    <location>
        <begin position="20"/>
        <end position="130"/>
    </location>
</feature>
<protein>
    <recommendedName>
        <fullName evidence="1">DUF2382 domain-containing protein</fullName>
    </recommendedName>
</protein>
<proteinExistence type="predicted"/>
<keyword evidence="3" id="KW-1185">Reference proteome</keyword>
<dbReference type="AlphaFoldDB" id="A0A2T2YCQ0"/>